<evidence type="ECO:0000313" key="10">
    <source>
        <dbReference type="EMBL" id="KAK7386773.1"/>
    </source>
</evidence>
<evidence type="ECO:0000256" key="7">
    <source>
        <dbReference type="PROSITE-ProRule" id="PRU00027"/>
    </source>
</evidence>
<keyword evidence="4" id="KW-0862">Zinc</keyword>
<feature type="domain" description="BED-type" evidence="9">
    <location>
        <begin position="48"/>
        <end position="106"/>
    </location>
</feature>
<keyword evidence="3 7" id="KW-0863">Zinc-finger</keyword>
<keyword evidence="11" id="KW-1185">Reference proteome</keyword>
<sequence length="798" mass="92380">MYLQPYINDNGDKDGNAKLNLEMSSTEAPSLQEALIQNSSQSQRYIRVKSDPAWGHCKVVEENEKTVLLCLYCNKIFRGGGINRFKTHLAGERGQCEKCKNVPADVRFQMKQNLDECKHRKRKVQEEYVDSNRFSEDQMRVIEHVVQEPIRVCNINQSQKGKNINRVGEYFVPRTIPRAQPTIKSMLQSHEVMEKCDLAIAKWMIDASVPFNAINSAYYQPMIDAISSMGPSYKGPNFHRVRGYLLNKWVDDVRKLVDGYRIVWKQTGCTLIADGWTKRCRTFINFLVYCPKGIVFLRSVDASHASKNAEMLYKLFREMVLFVGPENVVHVVTNNAEIYVAAGRLLEAEFPMLYWSPCAAHCINLMLHDIGKLEEVSETMSHASKVTKYIYNHCYALYLMRKYTGGREILRPAPTQFATNFIALQSILANKDALRAMVTSRDWTSSAYAKESKAKQFVEQILDSRFWKQCIDVVKLTEPLVRMLHVVDSKDKPAMGFLYQAIYKAREEMMRRFKRNKKRLEPYLNILDKHWDSQLHKNINAAGYWLNPACQFSEEFEKHKSTTSGFLDVIERYAHGNLELQSNLTSEMRTFKNAELDFGRVMAMRERNTVMPDQWWESYGCGAPSLQKLAIRILSQTCSASGCEQNWSIFEHIHSSKRNRLEHQKLSDLVFVRYNLRLQQRNQLRHQNYDPISFETLDDHSNWVMEESPPFLSKEEVEVLRNDLAIMSIQPILDDIDQLNLDEDDEDDNDVAAEDRTMENGIQDNAMENVNLNESNIEEASHFSVEEKTAEFDPTLTP</sequence>
<evidence type="ECO:0000256" key="8">
    <source>
        <dbReference type="SAM" id="MobiDB-lite"/>
    </source>
</evidence>
<protein>
    <recommendedName>
        <fullName evidence="9">BED-type domain-containing protein</fullName>
    </recommendedName>
</protein>
<feature type="region of interest" description="Disordered" evidence="8">
    <location>
        <begin position="778"/>
        <end position="798"/>
    </location>
</feature>
<dbReference type="InterPro" id="IPR008906">
    <property type="entry name" value="HATC_C_dom"/>
</dbReference>
<dbReference type="InterPro" id="IPR003656">
    <property type="entry name" value="Znf_BED"/>
</dbReference>
<dbReference type="GO" id="GO:0008270">
    <property type="term" value="F:zinc ion binding"/>
    <property type="evidence" value="ECO:0007669"/>
    <property type="project" value="UniProtKB-KW"/>
</dbReference>
<evidence type="ECO:0000256" key="3">
    <source>
        <dbReference type="ARBA" id="ARBA00022771"/>
    </source>
</evidence>
<dbReference type="AlphaFoldDB" id="A0AAN9X9J1"/>
<dbReference type="EMBL" id="JAYMYS010000007">
    <property type="protein sequence ID" value="KAK7386773.1"/>
    <property type="molecule type" value="Genomic_DNA"/>
</dbReference>
<organism evidence="10 11">
    <name type="scientific">Psophocarpus tetragonolobus</name>
    <name type="common">Winged bean</name>
    <name type="synonym">Dolichos tetragonolobus</name>
    <dbReference type="NCBI Taxonomy" id="3891"/>
    <lineage>
        <taxon>Eukaryota</taxon>
        <taxon>Viridiplantae</taxon>
        <taxon>Streptophyta</taxon>
        <taxon>Embryophyta</taxon>
        <taxon>Tracheophyta</taxon>
        <taxon>Spermatophyta</taxon>
        <taxon>Magnoliopsida</taxon>
        <taxon>eudicotyledons</taxon>
        <taxon>Gunneridae</taxon>
        <taxon>Pentapetalae</taxon>
        <taxon>rosids</taxon>
        <taxon>fabids</taxon>
        <taxon>Fabales</taxon>
        <taxon>Fabaceae</taxon>
        <taxon>Papilionoideae</taxon>
        <taxon>50 kb inversion clade</taxon>
        <taxon>NPAAA clade</taxon>
        <taxon>indigoferoid/millettioid clade</taxon>
        <taxon>Phaseoleae</taxon>
        <taxon>Psophocarpus</taxon>
    </lineage>
</organism>
<evidence type="ECO:0000256" key="6">
    <source>
        <dbReference type="ARBA" id="ARBA00023242"/>
    </source>
</evidence>
<dbReference type="PANTHER" id="PTHR32166">
    <property type="entry name" value="OSJNBA0013A04.12 PROTEIN"/>
    <property type="match status" value="1"/>
</dbReference>
<dbReference type="InterPro" id="IPR012337">
    <property type="entry name" value="RNaseH-like_sf"/>
</dbReference>
<comment type="subcellular location">
    <subcellularLocation>
        <location evidence="1">Nucleus</location>
    </subcellularLocation>
</comment>
<evidence type="ECO:0000256" key="4">
    <source>
        <dbReference type="ARBA" id="ARBA00022833"/>
    </source>
</evidence>
<dbReference type="GO" id="GO:0046983">
    <property type="term" value="F:protein dimerization activity"/>
    <property type="evidence" value="ECO:0007669"/>
    <property type="project" value="InterPro"/>
</dbReference>
<gene>
    <name evidence="10" type="ORF">VNO78_27109</name>
</gene>
<dbReference type="SUPFAM" id="SSF53098">
    <property type="entry name" value="Ribonuclease H-like"/>
    <property type="match status" value="1"/>
</dbReference>
<evidence type="ECO:0000259" key="9">
    <source>
        <dbReference type="PROSITE" id="PS50808"/>
    </source>
</evidence>
<proteinExistence type="predicted"/>
<keyword evidence="6" id="KW-0539">Nucleus</keyword>
<evidence type="ECO:0000313" key="11">
    <source>
        <dbReference type="Proteomes" id="UP001386955"/>
    </source>
</evidence>
<dbReference type="GO" id="GO:0003677">
    <property type="term" value="F:DNA binding"/>
    <property type="evidence" value="ECO:0007669"/>
    <property type="project" value="UniProtKB-KW"/>
</dbReference>
<name>A0AAN9X9J1_PSOTE</name>
<dbReference type="GO" id="GO:0005634">
    <property type="term" value="C:nucleus"/>
    <property type="evidence" value="ECO:0007669"/>
    <property type="project" value="UniProtKB-SubCell"/>
</dbReference>
<keyword evidence="5" id="KW-0238">DNA-binding</keyword>
<dbReference type="Proteomes" id="UP001386955">
    <property type="component" value="Unassembled WGS sequence"/>
</dbReference>
<comment type="caution">
    <text evidence="10">The sequence shown here is derived from an EMBL/GenBank/DDBJ whole genome shotgun (WGS) entry which is preliminary data.</text>
</comment>
<dbReference type="PROSITE" id="PS50808">
    <property type="entry name" value="ZF_BED"/>
    <property type="match status" value="1"/>
</dbReference>
<dbReference type="PANTHER" id="PTHR32166:SF88">
    <property type="entry name" value="HAT TRANSPOSON SUPERFAMILY"/>
    <property type="match status" value="1"/>
</dbReference>
<dbReference type="InterPro" id="IPR007021">
    <property type="entry name" value="DUF659"/>
</dbReference>
<dbReference type="Pfam" id="PF05699">
    <property type="entry name" value="Dimer_Tnp_hAT"/>
    <property type="match status" value="1"/>
</dbReference>
<evidence type="ECO:0000256" key="1">
    <source>
        <dbReference type="ARBA" id="ARBA00004123"/>
    </source>
</evidence>
<feature type="compositionally biased region" description="Basic and acidic residues" evidence="8">
    <location>
        <begin position="779"/>
        <end position="791"/>
    </location>
</feature>
<accession>A0AAN9X9J1</accession>
<keyword evidence="2" id="KW-0479">Metal-binding</keyword>
<evidence type="ECO:0000256" key="2">
    <source>
        <dbReference type="ARBA" id="ARBA00022723"/>
    </source>
</evidence>
<dbReference type="Pfam" id="PF04937">
    <property type="entry name" value="DUF659"/>
    <property type="match status" value="1"/>
</dbReference>
<evidence type="ECO:0000256" key="5">
    <source>
        <dbReference type="ARBA" id="ARBA00023125"/>
    </source>
</evidence>
<reference evidence="10 11" key="1">
    <citation type="submission" date="2024-01" db="EMBL/GenBank/DDBJ databases">
        <title>The genomes of 5 underutilized Papilionoideae crops provide insights into root nodulation and disease resistanc.</title>
        <authorList>
            <person name="Jiang F."/>
        </authorList>
    </citation>
    <scope>NUCLEOTIDE SEQUENCE [LARGE SCALE GENOMIC DNA]</scope>
    <source>
        <strain evidence="10">DUOXIRENSHENG_FW03</strain>
        <tissue evidence="10">Leaves</tissue>
    </source>
</reference>